<dbReference type="PRINTS" id="PR01438">
    <property type="entry name" value="UNVRSLSTRESS"/>
</dbReference>
<protein>
    <submittedName>
        <fullName evidence="4">Universal stress protein</fullName>
    </submittedName>
</protein>
<evidence type="ECO:0000256" key="1">
    <source>
        <dbReference type="ARBA" id="ARBA00008791"/>
    </source>
</evidence>
<dbReference type="Pfam" id="PF00582">
    <property type="entry name" value="Usp"/>
    <property type="match status" value="2"/>
</dbReference>
<dbReference type="InterPro" id="IPR006016">
    <property type="entry name" value="UspA"/>
</dbReference>
<sequence length="312" mass="31234">MTTNGIVVGVDGSAESLAAVRWAGRYAGEIGAPLQVIHAAASPETVSMMLPVPVGISTAGLRRGGPTAPDVVRTAGDEASRSNPPPEISSLTVPAEPVSALVEASSGAGLVVLGASHRRRFAATLSGSVSGRVVAAAHCPVVVVREDVDPSGPVVVAVDSEGTSEAAVRFAFAEAARRGCALHAVHAWQVPSMPSGTGSTAVMTNTRYLPDAALRALSAAVAPGRAAFPGVEVHERLLTGSPQQVVPGETDGAALVVVGSRGRAPLTGLLLGSTSQELLHRSSTPVAVVRAPEEGAGLPADASLGSADDRGL</sequence>
<evidence type="ECO:0000259" key="3">
    <source>
        <dbReference type="Pfam" id="PF00582"/>
    </source>
</evidence>
<dbReference type="PANTHER" id="PTHR46268">
    <property type="entry name" value="STRESS RESPONSE PROTEIN NHAX"/>
    <property type="match status" value="1"/>
</dbReference>
<evidence type="ECO:0000256" key="2">
    <source>
        <dbReference type="SAM" id="MobiDB-lite"/>
    </source>
</evidence>
<feature type="region of interest" description="Disordered" evidence="2">
    <location>
        <begin position="61"/>
        <end position="91"/>
    </location>
</feature>
<feature type="domain" description="UspA" evidence="3">
    <location>
        <begin position="153"/>
        <end position="290"/>
    </location>
</feature>
<feature type="domain" description="UspA" evidence="3">
    <location>
        <begin position="6"/>
        <end position="145"/>
    </location>
</feature>
<evidence type="ECO:0000313" key="5">
    <source>
        <dbReference type="Proteomes" id="UP000598996"/>
    </source>
</evidence>
<dbReference type="PANTHER" id="PTHR46268:SF6">
    <property type="entry name" value="UNIVERSAL STRESS PROTEIN UP12"/>
    <property type="match status" value="1"/>
</dbReference>
<dbReference type="Gene3D" id="3.40.50.620">
    <property type="entry name" value="HUPs"/>
    <property type="match status" value="2"/>
</dbReference>
<proteinExistence type="inferred from homology"/>
<dbReference type="EMBL" id="JAENHO010000009">
    <property type="protein sequence ID" value="MBL7258646.1"/>
    <property type="molecule type" value="Genomic_DNA"/>
</dbReference>
<organism evidence="4 5">
    <name type="scientific">Paractinoplanes lichenicola</name>
    <dbReference type="NCBI Taxonomy" id="2802976"/>
    <lineage>
        <taxon>Bacteria</taxon>
        <taxon>Bacillati</taxon>
        <taxon>Actinomycetota</taxon>
        <taxon>Actinomycetes</taxon>
        <taxon>Micromonosporales</taxon>
        <taxon>Micromonosporaceae</taxon>
        <taxon>Paractinoplanes</taxon>
    </lineage>
</organism>
<name>A0ABS1VVZ8_9ACTN</name>
<gene>
    <name evidence="4" type="ORF">JKJ07_30475</name>
</gene>
<reference evidence="4 5" key="1">
    <citation type="submission" date="2021-01" db="EMBL/GenBank/DDBJ databases">
        <title>Actinoplanes sp. nov. LDG1-01 isolated from lichen.</title>
        <authorList>
            <person name="Saeng-In P."/>
            <person name="Phongsopitanun W."/>
            <person name="Kanchanasin P."/>
            <person name="Yuki M."/>
            <person name="Kudo T."/>
            <person name="Ohkuma M."/>
            <person name="Tanasupawat S."/>
        </authorList>
    </citation>
    <scope>NUCLEOTIDE SEQUENCE [LARGE SCALE GENOMIC DNA]</scope>
    <source>
        <strain evidence="4 5">LDG1-01</strain>
    </source>
</reference>
<dbReference type="InterPro" id="IPR014729">
    <property type="entry name" value="Rossmann-like_a/b/a_fold"/>
</dbReference>
<dbReference type="InterPro" id="IPR006015">
    <property type="entry name" value="Universal_stress_UspA"/>
</dbReference>
<keyword evidence="5" id="KW-1185">Reference proteome</keyword>
<dbReference type="SUPFAM" id="SSF52402">
    <property type="entry name" value="Adenine nucleotide alpha hydrolases-like"/>
    <property type="match status" value="2"/>
</dbReference>
<dbReference type="Proteomes" id="UP000598996">
    <property type="component" value="Unassembled WGS sequence"/>
</dbReference>
<accession>A0ABS1VVZ8</accession>
<comment type="similarity">
    <text evidence="1">Belongs to the universal stress protein A family.</text>
</comment>
<comment type="caution">
    <text evidence="4">The sequence shown here is derived from an EMBL/GenBank/DDBJ whole genome shotgun (WGS) entry which is preliminary data.</text>
</comment>
<dbReference type="RefSeq" id="WP_202995311.1">
    <property type="nucleotide sequence ID" value="NZ_JAENHO010000009.1"/>
</dbReference>
<evidence type="ECO:0000313" key="4">
    <source>
        <dbReference type="EMBL" id="MBL7258646.1"/>
    </source>
</evidence>